<comment type="caution">
    <text evidence="2">The sequence shown here is derived from an EMBL/GenBank/DDBJ whole genome shotgun (WGS) entry which is preliminary data.</text>
</comment>
<dbReference type="Proteomes" id="UP001457282">
    <property type="component" value="Unassembled WGS sequence"/>
</dbReference>
<dbReference type="AlphaFoldDB" id="A0AAW1YA05"/>
<evidence type="ECO:0000256" key="1">
    <source>
        <dbReference type="SAM" id="MobiDB-lite"/>
    </source>
</evidence>
<evidence type="ECO:0000313" key="3">
    <source>
        <dbReference type="Proteomes" id="UP001457282"/>
    </source>
</evidence>
<protein>
    <submittedName>
        <fullName evidence="2">Uncharacterized protein</fullName>
    </submittedName>
</protein>
<sequence>MAAACFDAAEQSRRWNGGGLAEVSRRRHLRKLHGQSGSTASMMGTGTGSEDARALIVHGLGCATKETAAVACSLRPWVFRRRKDESTVRILMELHGVGL</sequence>
<accession>A0AAW1YA05</accession>
<name>A0AAW1YA05_RUBAR</name>
<proteinExistence type="predicted"/>
<keyword evidence="3" id="KW-1185">Reference proteome</keyword>
<gene>
    <name evidence="2" type="ORF">M0R45_010143</name>
</gene>
<organism evidence="2 3">
    <name type="scientific">Rubus argutus</name>
    <name type="common">Southern blackberry</name>
    <dbReference type="NCBI Taxonomy" id="59490"/>
    <lineage>
        <taxon>Eukaryota</taxon>
        <taxon>Viridiplantae</taxon>
        <taxon>Streptophyta</taxon>
        <taxon>Embryophyta</taxon>
        <taxon>Tracheophyta</taxon>
        <taxon>Spermatophyta</taxon>
        <taxon>Magnoliopsida</taxon>
        <taxon>eudicotyledons</taxon>
        <taxon>Gunneridae</taxon>
        <taxon>Pentapetalae</taxon>
        <taxon>rosids</taxon>
        <taxon>fabids</taxon>
        <taxon>Rosales</taxon>
        <taxon>Rosaceae</taxon>
        <taxon>Rosoideae</taxon>
        <taxon>Rosoideae incertae sedis</taxon>
        <taxon>Rubus</taxon>
    </lineage>
</organism>
<evidence type="ECO:0000313" key="2">
    <source>
        <dbReference type="EMBL" id="KAK9944582.1"/>
    </source>
</evidence>
<reference evidence="2 3" key="1">
    <citation type="journal article" date="2023" name="G3 (Bethesda)">
        <title>A chromosome-length genome assembly and annotation of blackberry (Rubus argutus, cv. 'Hillquist').</title>
        <authorList>
            <person name="Bruna T."/>
            <person name="Aryal R."/>
            <person name="Dudchenko O."/>
            <person name="Sargent D.J."/>
            <person name="Mead D."/>
            <person name="Buti M."/>
            <person name="Cavallini A."/>
            <person name="Hytonen T."/>
            <person name="Andres J."/>
            <person name="Pham M."/>
            <person name="Weisz D."/>
            <person name="Mascagni F."/>
            <person name="Usai G."/>
            <person name="Natali L."/>
            <person name="Bassil N."/>
            <person name="Fernandez G.E."/>
            <person name="Lomsadze A."/>
            <person name="Armour M."/>
            <person name="Olukolu B."/>
            <person name="Poorten T."/>
            <person name="Britton C."/>
            <person name="Davik J."/>
            <person name="Ashrafi H."/>
            <person name="Aiden E.L."/>
            <person name="Borodovsky M."/>
            <person name="Worthington M."/>
        </authorList>
    </citation>
    <scope>NUCLEOTIDE SEQUENCE [LARGE SCALE GENOMIC DNA]</scope>
    <source>
        <strain evidence="2">PI 553951</strain>
    </source>
</reference>
<feature type="region of interest" description="Disordered" evidence="1">
    <location>
        <begin position="26"/>
        <end position="47"/>
    </location>
</feature>
<dbReference type="EMBL" id="JBEDUW010000002">
    <property type="protein sequence ID" value="KAK9944582.1"/>
    <property type="molecule type" value="Genomic_DNA"/>
</dbReference>